<dbReference type="OrthoDB" id="1907165at2"/>
<dbReference type="RefSeq" id="WP_086676440.1">
    <property type="nucleotide sequence ID" value="NZ_FNUJ01000001.1"/>
</dbReference>
<gene>
    <name evidence="2" type="ORF">SAMN05421837_101114</name>
</gene>
<keyword evidence="3" id="KW-1185">Reference proteome</keyword>
<dbReference type="InterPro" id="IPR037026">
    <property type="entry name" value="Vgr_OB-fold_dom_sf"/>
</dbReference>
<name>A0A1H5Q1K0_9PSEU</name>
<dbReference type="SUPFAM" id="SSF69255">
    <property type="entry name" value="gp5 N-terminal domain-like"/>
    <property type="match status" value="1"/>
</dbReference>
<dbReference type="EMBL" id="FNUJ01000001">
    <property type="protein sequence ID" value="SEF19819.1"/>
    <property type="molecule type" value="Genomic_DNA"/>
</dbReference>
<protein>
    <submittedName>
        <fullName evidence="2">Phage baseplate assembly protein V</fullName>
    </submittedName>
</protein>
<evidence type="ECO:0000259" key="1">
    <source>
        <dbReference type="Pfam" id="PF04717"/>
    </source>
</evidence>
<evidence type="ECO:0000313" key="3">
    <source>
        <dbReference type="Proteomes" id="UP000198878"/>
    </source>
</evidence>
<dbReference type="STRING" id="218821.SAMN05421837_101114"/>
<feature type="domain" description="Gp5/Type VI secretion system Vgr protein OB-fold" evidence="1">
    <location>
        <begin position="21"/>
        <end position="92"/>
    </location>
</feature>
<accession>A0A1H5Q1K0</accession>
<reference evidence="3" key="1">
    <citation type="submission" date="2016-10" db="EMBL/GenBank/DDBJ databases">
        <authorList>
            <person name="Varghese N."/>
            <person name="Submissions S."/>
        </authorList>
    </citation>
    <scope>NUCLEOTIDE SEQUENCE [LARGE SCALE GENOMIC DNA]</scope>
    <source>
        <strain evidence="3">DSM 44654</strain>
    </source>
</reference>
<sequence>MTAMPRAMATDQRFYGVAPAEVVANDGDDEGRVRVKYYWLDGGASISPWIRVSQLYAGAGYGSVFVPEVGDEVLVAFFQGDMRQPYVLGGLYNGKKKPPVAHKDGVDRKIIRTKAGHRILFDDHEKEITISTASGATVVLKDSGEITLEAKTVTVKASDIDLGGGSTEPVVLGNALLQAFVQHTHPAPGGATGPASPLPPSVLAKKVKAT</sequence>
<dbReference type="InterPro" id="IPR006531">
    <property type="entry name" value="Gp5/Vgr_OB"/>
</dbReference>
<evidence type="ECO:0000313" key="2">
    <source>
        <dbReference type="EMBL" id="SEF19819.1"/>
    </source>
</evidence>
<dbReference type="Gene3D" id="2.40.50.230">
    <property type="entry name" value="Gp5 N-terminal domain"/>
    <property type="match status" value="1"/>
</dbReference>
<dbReference type="Pfam" id="PF04717">
    <property type="entry name" value="Phage_base_V"/>
    <property type="match status" value="1"/>
</dbReference>
<proteinExistence type="predicted"/>
<dbReference type="AlphaFoldDB" id="A0A1H5Q1K0"/>
<dbReference type="Proteomes" id="UP000198878">
    <property type="component" value="Unassembled WGS sequence"/>
</dbReference>
<organism evidence="2 3">
    <name type="scientific">Amycolatopsis pretoriensis</name>
    <dbReference type="NCBI Taxonomy" id="218821"/>
    <lineage>
        <taxon>Bacteria</taxon>
        <taxon>Bacillati</taxon>
        <taxon>Actinomycetota</taxon>
        <taxon>Actinomycetes</taxon>
        <taxon>Pseudonocardiales</taxon>
        <taxon>Pseudonocardiaceae</taxon>
        <taxon>Amycolatopsis</taxon>
    </lineage>
</organism>